<dbReference type="PROSITE" id="PS51186">
    <property type="entry name" value="GNAT"/>
    <property type="match status" value="1"/>
</dbReference>
<dbReference type="SUPFAM" id="SSF55729">
    <property type="entry name" value="Acyl-CoA N-acyltransferases (Nat)"/>
    <property type="match status" value="1"/>
</dbReference>
<dbReference type="OrthoDB" id="9803233at2"/>
<name>A0A1E8FET1_9ALTE</name>
<dbReference type="EMBL" id="MJIC01000013">
    <property type="protein sequence ID" value="OFI34419.1"/>
    <property type="molecule type" value="Genomic_DNA"/>
</dbReference>
<dbReference type="CDD" id="cd04301">
    <property type="entry name" value="NAT_SF"/>
    <property type="match status" value="1"/>
</dbReference>
<dbReference type="GO" id="GO:0016747">
    <property type="term" value="F:acyltransferase activity, transferring groups other than amino-acyl groups"/>
    <property type="evidence" value="ECO:0007669"/>
    <property type="project" value="InterPro"/>
</dbReference>
<comment type="caution">
    <text evidence="4">The sequence shown here is derived from an EMBL/GenBank/DDBJ whole genome shotgun (WGS) entry which is preliminary data.</text>
</comment>
<dbReference type="Pfam" id="PF00583">
    <property type="entry name" value="Acetyltransf_1"/>
    <property type="match status" value="1"/>
</dbReference>
<reference evidence="4 5" key="1">
    <citation type="submission" date="2016-09" db="EMBL/GenBank/DDBJ databases">
        <title>Alteromonas lipolytica, a new species isolated from sea water.</title>
        <authorList>
            <person name="Wu Y.-H."/>
            <person name="Cheng H."/>
            <person name="Xu X.-W."/>
        </authorList>
    </citation>
    <scope>NUCLEOTIDE SEQUENCE [LARGE SCALE GENOMIC DNA]</scope>
    <source>
        <strain evidence="4 5">JW12</strain>
    </source>
</reference>
<dbReference type="AlphaFoldDB" id="A0A1E8FET1"/>
<keyword evidence="2" id="KW-0012">Acyltransferase</keyword>
<evidence type="ECO:0000313" key="5">
    <source>
        <dbReference type="Proteomes" id="UP000176037"/>
    </source>
</evidence>
<keyword evidence="5" id="KW-1185">Reference proteome</keyword>
<dbReference type="InterPro" id="IPR050832">
    <property type="entry name" value="Bact_Acetyltransf"/>
</dbReference>
<gene>
    <name evidence="4" type="ORF">BFC17_18110</name>
</gene>
<evidence type="ECO:0000313" key="4">
    <source>
        <dbReference type="EMBL" id="OFI34419.1"/>
    </source>
</evidence>
<keyword evidence="1 4" id="KW-0808">Transferase</keyword>
<dbReference type="InterPro" id="IPR016181">
    <property type="entry name" value="Acyl_CoA_acyltransferase"/>
</dbReference>
<dbReference type="Proteomes" id="UP000176037">
    <property type="component" value="Unassembled WGS sequence"/>
</dbReference>
<accession>A0A1E8FET1</accession>
<proteinExistence type="predicted"/>
<evidence type="ECO:0000256" key="2">
    <source>
        <dbReference type="ARBA" id="ARBA00023315"/>
    </source>
</evidence>
<protein>
    <submittedName>
        <fullName evidence="4">GNAT family N-acetyltransferase</fullName>
    </submittedName>
</protein>
<sequence>MSHSTALQIGIDDPASEDVIALLEEHLADMYATSPPESVHALDVSKLKTPAITFFTARAGGKLMGCIAIKRLNETQGEIKSMRTPTASRRSGAGKQLLAYLIDYARHNGYQTLWLETGSMAFFEPARQLYSAHGFAFCGPFADYTEDPNSCFMCKAL</sequence>
<organism evidence="4 5">
    <name type="scientific">Alteromonas lipolytica</name>
    <dbReference type="NCBI Taxonomy" id="1856405"/>
    <lineage>
        <taxon>Bacteria</taxon>
        <taxon>Pseudomonadati</taxon>
        <taxon>Pseudomonadota</taxon>
        <taxon>Gammaproteobacteria</taxon>
        <taxon>Alteromonadales</taxon>
        <taxon>Alteromonadaceae</taxon>
        <taxon>Alteromonas/Salinimonas group</taxon>
        <taxon>Alteromonas</taxon>
    </lineage>
</organism>
<dbReference type="PANTHER" id="PTHR43877">
    <property type="entry name" value="AMINOALKYLPHOSPHONATE N-ACETYLTRANSFERASE-RELATED-RELATED"/>
    <property type="match status" value="1"/>
</dbReference>
<dbReference type="PANTHER" id="PTHR43877:SF5">
    <property type="entry name" value="BLL8307 PROTEIN"/>
    <property type="match status" value="1"/>
</dbReference>
<dbReference type="InterPro" id="IPR000182">
    <property type="entry name" value="GNAT_dom"/>
</dbReference>
<feature type="domain" description="N-acetyltransferase" evidence="3">
    <location>
        <begin position="9"/>
        <end position="157"/>
    </location>
</feature>
<dbReference type="STRING" id="1856405.BFC17_18110"/>
<dbReference type="Gene3D" id="3.40.630.30">
    <property type="match status" value="1"/>
</dbReference>
<evidence type="ECO:0000259" key="3">
    <source>
        <dbReference type="PROSITE" id="PS51186"/>
    </source>
</evidence>
<evidence type="ECO:0000256" key="1">
    <source>
        <dbReference type="ARBA" id="ARBA00022679"/>
    </source>
</evidence>